<dbReference type="Pfam" id="PF13826">
    <property type="entry name" value="Monooxy_af470-like"/>
    <property type="match status" value="1"/>
</dbReference>
<dbReference type="InterPro" id="IPR011008">
    <property type="entry name" value="Dimeric_a/b-barrel"/>
</dbReference>
<dbReference type="AlphaFoldDB" id="A0A1Z4MVK7"/>
<evidence type="ECO:0008006" key="3">
    <source>
        <dbReference type="Google" id="ProtNLM"/>
    </source>
</evidence>
<keyword evidence="2" id="KW-1185">Reference proteome</keyword>
<dbReference type="InterPro" id="IPR025444">
    <property type="entry name" value="Monooxy_af470"/>
</dbReference>
<dbReference type="KEGG" id="ttq:NIES37_13930"/>
<accession>A0A1Z4MVK7</accession>
<dbReference type="EMBL" id="AP018248">
    <property type="protein sequence ID" value="BAY97451.1"/>
    <property type="molecule type" value="Genomic_DNA"/>
</dbReference>
<organism evidence="1 2">
    <name type="scientific">Tolypothrix tenuis PCC 7101</name>
    <dbReference type="NCBI Taxonomy" id="231146"/>
    <lineage>
        <taxon>Bacteria</taxon>
        <taxon>Bacillati</taxon>
        <taxon>Cyanobacteriota</taxon>
        <taxon>Cyanophyceae</taxon>
        <taxon>Nostocales</taxon>
        <taxon>Tolypothrichaceae</taxon>
        <taxon>Tolypothrix</taxon>
    </lineage>
</organism>
<dbReference type="SUPFAM" id="SSF54909">
    <property type="entry name" value="Dimeric alpha+beta barrel"/>
    <property type="match status" value="1"/>
</dbReference>
<sequence>MSYSIYQINLPESPEAVVFVNGIIARDRAGFFWMWKNLFWIGSSTTKAEGCVQVKAGICAANEVIMVSYWRSAHDLKQFFRGEPHRRMMQFVSKNPNSLCLYNETYQPQHSGKYSHEPQAMARLYPSLAK</sequence>
<dbReference type="RefSeq" id="WP_096574507.1">
    <property type="nucleotide sequence ID" value="NZ_CAWNJS010000001.1"/>
</dbReference>
<reference evidence="1 2" key="1">
    <citation type="submission" date="2017-06" db="EMBL/GenBank/DDBJ databases">
        <title>Genome sequencing of cyanobaciteial culture collection at National Institute for Environmental Studies (NIES).</title>
        <authorList>
            <person name="Hirose Y."/>
            <person name="Shimura Y."/>
            <person name="Fujisawa T."/>
            <person name="Nakamura Y."/>
            <person name="Kawachi M."/>
        </authorList>
    </citation>
    <scope>NUCLEOTIDE SEQUENCE [LARGE SCALE GENOMIC DNA]</scope>
    <source>
        <strain evidence="1 2">NIES-37</strain>
    </source>
</reference>
<evidence type="ECO:0000313" key="2">
    <source>
        <dbReference type="Proteomes" id="UP000218785"/>
    </source>
</evidence>
<gene>
    <name evidence="1" type="ORF">NIES37_13930</name>
</gene>
<name>A0A1Z4MVK7_9CYAN</name>
<dbReference type="Proteomes" id="UP000218785">
    <property type="component" value="Chromosome"/>
</dbReference>
<protein>
    <recommendedName>
        <fullName evidence="3">DUF4188 domain-containing protein</fullName>
    </recommendedName>
</protein>
<evidence type="ECO:0000313" key="1">
    <source>
        <dbReference type="EMBL" id="BAY97451.1"/>
    </source>
</evidence>
<proteinExistence type="predicted"/>